<proteinExistence type="predicted"/>
<reference evidence="1" key="1">
    <citation type="submission" date="2018-02" db="EMBL/GenBank/DDBJ databases">
        <title>Rhizophora mucronata_Transcriptome.</title>
        <authorList>
            <person name="Meera S.P."/>
            <person name="Sreeshan A."/>
            <person name="Augustine A."/>
        </authorList>
    </citation>
    <scope>NUCLEOTIDE SEQUENCE</scope>
    <source>
        <tissue evidence="1">Leaf</tissue>
    </source>
</reference>
<organism evidence="1">
    <name type="scientific">Rhizophora mucronata</name>
    <name type="common">Asiatic mangrove</name>
    <dbReference type="NCBI Taxonomy" id="61149"/>
    <lineage>
        <taxon>Eukaryota</taxon>
        <taxon>Viridiplantae</taxon>
        <taxon>Streptophyta</taxon>
        <taxon>Embryophyta</taxon>
        <taxon>Tracheophyta</taxon>
        <taxon>Spermatophyta</taxon>
        <taxon>Magnoliopsida</taxon>
        <taxon>eudicotyledons</taxon>
        <taxon>Gunneridae</taxon>
        <taxon>Pentapetalae</taxon>
        <taxon>rosids</taxon>
        <taxon>fabids</taxon>
        <taxon>Malpighiales</taxon>
        <taxon>Rhizophoraceae</taxon>
        <taxon>Rhizophora</taxon>
    </lineage>
</organism>
<dbReference type="EMBL" id="GGEC01074013">
    <property type="protein sequence ID" value="MBX54497.1"/>
    <property type="molecule type" value="Transcribed_RNA"/>
</dbReference>
<name>A0A2P2PII4_RHIMU</name>
<dbReference type="AlphaFoldDB" id="A0A2P2PII4"/>
<evidence type="ECO:0000313" key="1">
    <source>
        <dbReference type="EMBL" id="MBX54497.1"/>
    </source>
</evidence>
<sequence length="31" mass="3706">MVPPDMTHQTINVTLHFRNIIRKMIQCLIKL</sequence>
<protein>
    <submittedName>
        <fullName evidence="1">Uncharacterized protein</fullName>
    </submittedName>
</protein>
<accession>A0A2P2PII4</accession>